<gene>
    <name evidence="5" type="ORF">SAMN04488028_1011128</name>
</gene>
<sequence>MKNSILIVVLAGLLGLGCQQKQKEVFNVDQQLDYCVAQAKKTLQQLPNDSASIPRNIPHDSDEWTLVKYRDWTSGFWPGTLWYLYEYTGDTELKNAADQFTMYLEPLSVESATDHDLGFQVYNSAGNGYRLTQNPEYKEMILKASDTLATLYNPVVGTILSWPVKTEYPHNTIIDNMINLEMLSWAAKNGGTDSLKNIAETHADKTMNNHFRDDYSAYHVVIYDTINGNKIKGITHQGYADHTMWARGQGWAVYGYTMMYRETKNPEYLKTAHQTARVYLDRLPEDLIPYWDFDAPNIPNEPRDASAAALVASALLELSKYSDEELAQEYVSKATAMLEELSTNYQSGNKNSAFLLHSTGHKPNGSEIDASIIYADYYYVEALLRLKKLQQGEPVVNSVLASFEPEQNKS</sequence>
<dbReference type="SUPFAM" id="SSF48208">
    <property type="entry name" value="Six-hairpin glycosidases"/>
    <property type="match status" value="1"/>
</dbReference>
<organism evidence="5 6">
    <name type="scientific">Reichenbachiella agariperforans</name>
    <dbReference type="NCBI Taxonomy" id="156994"/>
    <lineage>
        <taxon>Bacteria</taxon>
        <taxon>Pseudomonadati</taxon>
        <taxon>Bacteroidota</taxon>
        <taxon>Cytophagia</taxon>
        <taxon>Cytophagales</taxon>
        <taxon>Reichenbachiellaceae</taxon>
        <taxon>Reichenbachiella</taxon>
    </lineage>
</organism>
<dbReference type="GO" id="GO:0052757">
    <property type="term" value="F:chondroitin hydrolase activity"/>
    <property type="evidence" value="ECO:0007669"/>
    <property type="project" value="TreeGrafter"/>
</dbReference>
<dbReference type="RefSeq" id="WP_073120191.1">
    <property type="nucleotide sequence ID" value="NZ_FRAA01000001.1"/>
</dbReference>
<feature type="binding site" evidence="4">
    <location>
        <position position="247"/>
    </location>
    <ligand>
        <name>substrate</name>
    </ligand>
</feature>
<evidence type="ECO:0000256" key="2">
    <source>
        <dbReference type="ARBA" id="ARBA00038358"/>
    </source>
</evidence>
<name>A0A1M6LX28_REIAG</name>
<dbReference type="PANTHER" id="PTHR36845:SF1">
    <property type="entry name" value="HYDROLASE, PUTATIVE (AFU_ORTHOLOGUE AFUA_7G05090)-RELATED"/>
    <property type="match status" value="1"/>
</dbReference>
<feature type="binding site" evidence="4">
    <location>
        <position position="251"/>
    </location>
    <ligand>
        <name>substrate</name>
    </ligand>
</feature>
<dbReference type="InterPro" id="IPR010905">
    <property type="entry name" value="Glyco_hydro_88"/>
</dbReference>
<dbReference type="InterPro" id="IPR012341">
    <property type="entry name" value="6hp_glycosidase-like_sf"/>
</dbReference>
<dbReference type="PROSITE" id="PS51257">
    <property type="entry name" value="PROKAR_LIPOPROTEIN"/>
    <property type="match status" value="1"/>
</dbReference>
<dbReference type="PANTHER" id="PTHR36845">
    <property type="entry name" value="HYDROLASE, PUTATIVE (AFU_ORTHOLOGUE AFUA_7G05090)-RELATED"/>
    <property type="match status" value="1"/>
</dbReference>
<proteinExistence type="inferred from homology"/>
<keyword evidence="1 5" id="KW-0378">Hydrolase</keyword>
<dbReference type="InterPro" id="IPR008928">
    <property type="entry name" value="6-hairpin_glycosidase_sf"/>
</dbReference>
<protein>
    <submittedName>
        <fullName evidence="5">Unsaturated chondroitin disaccharide hydrolase</fullName>
    </submittedName>
</protein>
<dbReference type="Proteomes" id="UP000184474">
    <property type="component" value="Unassembled WGS sequence"/>
</dbReference>
<feature type="binding site" evidence="4">
    <location>
        <position position="175"/>
    </location>
    <ligand>
        <name>substrate</name>
    </ligand>
</feature>
<reference evidence="6" key="1">
    <citation type="submission" date="2016-11" db="EMBL/GenBank/DDBJ databases">
        <authorList>
            <person name="Varghese N."/>
            <person name="Submissions S."/>
        </authorList>
    </citation>
    <scope>NUCLEOTIDE SEQUENCE [LARGE SCALE GENOMIC DNA]</scope>
    <source>
        <strain evidence="6">DSM 26134</strain>
    </source>
</reference>
<evidence type="ECO:0000256" key="3">
    <source>
        <dbReference type="PIRSR" id="PIRSR610905-1"/>
    </source>
</evidence>
<evidence type="ECO:0000256" key="1">
    <source>
        <dbReference type="ARBA" id="ARBA00022801"/>
    </source>
</evidence>
<feature type="active site" description="Proton donor" evidence="3">
    <location>
        <position position="175"/>
    </location>
</feature>
<feature type="binding site" evidence="4">
    <location>
        <position position="233"/>
    </location>
    <ligand>
        <name>substrate</name>
    </ligand>
</feature>
<keyword evidence="6" id="KW-1185">Reference proteome</keyword>
<accession>A0A1M6LX28</accession>
<comment type="similarity">
    <text evidence="2">Belongs to the glycosyl hydrolase 88 family.</text>
</comment>
<dbReference type="EMBL" id="FRAA01000001">
    <property type="protein sequence ID" value="SHJ75721.1"/>
    <property type="molecule type" value="Genomic_DNA"/>
</dbReference>
<evidence type="ECO:0000313" key="5">
    <source>
        <dbReference type="EMBL" id="SHJ75721.1"/>
    </source>
</evidence>
<feature type="active site" description="Nucleophile" evidence="3">
    <location>
        <position position="116"/>
    </location>
</feature>
<dbReference type="AlphaFoldDB" id="A0A1M6LX28"/>
<dbReference type="InterPro" id="IPR052369">
    <property type="entry name" value="UG_Glycosaminoglycan_Hydrolase"/>
</dbReference>
<evidence type="ECO:0000313" key="6">
    <source>
        <dbReference type="Proteomes" id="UP000184474"/>
    </source>
</evidence>
<dbReference type="Gene3D" id="1.50.10.10">
    <property type="match status" value="1"/>
</dbReference>
<dbReference type="STRING" id="156994.SAMN04488028_1011128"/>
<feature type="binding site" evidence="4">
    <location>
        <position position="116"/>
    </location>
    <ligand>
        <name>substrate</name>
    </ligand>
</feature>
<feature type="binding site" evidence="4">
    <location>
        <position position="235"/>
    </location>
    <ligand>
        <name>substrate</name>
    </ligand>
</feature>
<dbReference type="GO" id="GO:0000272">
    <property type="term" value="P:polysaccharide catabolic process"/>
    <property type="evidence" value="ECO:0007669"/>
    <property type="project" value="TreeGrafter"/>
</dbReference>
<evidence type="ECO:0000256" key="4">
    <source>
        <dbReference type="PIRSR" id="PIRSR610905-2"/>
    </source>
</evidence>
<dbReference type="Pfam" id="PF07470">
    <property type="entry name" value="Glyco_hydro_88"/>
    <property type="match status" value="1"/>
</dbReference>